<dbReference type="Proteomes" id="UP000008021">
    <property type="component" value="Chromosome 7"/>
</dbReference>
<dbReference type="HOGENOM" id="CLU_2018905_0_0_1"/>
<reference evidence="3" key="2">
    <citation type="submission" date="2018-05" db="EMBL/GenBank/DDBJ databases">
        <title>OmerRS3 (Oryza meridionalis Reference Sequence Version 3).</title>
        <authorList>
            <person name="Zhang J."/>
            <person name="Kudrna D."/>
            <person name="Lee S."/>
            <person name="Talag J."/>
            <person name="Welchert J."/>
            <person name="Wing R.A."/>
        </authorList>
    </citation>
    <scope>NUCLEOTIDE SEQUENCE [LARGE SCALE GENOMIC DNA]</scope>
    <source>
        <strain evidence="3">cv. OR44</strain>
    </source>
</reference>
<organism evidence="3">
    <name type="scientific">Oryza meridionalis</name>
    <dbReference type="NCBI Taxonomy" id="40149"/>
    <lineage>
        <taxon>Eukaryota</taxon>
        <taxon>Viridiplantae</taxon>
        <taxon>Streptophyta</taxon>
        <taxon>Embryophyta</taxon>
        <taxon>Tracheophyta</taxon>
        <taxon>Spermatophyta</taxon>
        <taxon>Magnoliopsida</taxon>
        <taxon>Liliopsida</taxon>
        <taxon>Poales</taxon>
        <taxon>Poaceae</taxon>
        <taxon>BOP clade</taxon>
        <taxon>Oryzoideae</taxon>
        <taxon>Oryzeae</taxon>
        <taxon>Oryzinae</taxon>
        <taxon>Oryza</taxon>
    </lineage>
</organism>
<keyword evidence="4" id="KW-1185">Reference proteome</keyword>
<feature type="signal peptide" evidence="2">
    <location>
        <begin position="1"/>
        <end position="27"/>
    </location>
</feature>
<dbReference type="Gramene" id="OMERI07G11020.2">
    <property type="protein sequence ID" value="OMERI07G11020.2"/>
    <property type="gene ID" value="OMERI07G11020"/>
</dbReference>
<feature type="compositionally biased region" description="Basic residues" evidence="1">
    <location>
        <begin position="85"/>
        <end position="95"/>
    </location>
</feature>
<evidence type="ECO:0000313" key="4">
    <source>
        <dbReference type="Proteomes" id="UP000008021"/>
    </source>
</evidence>
<evidence type="ECO:0000313" key="3">
    <source>
        <dbReference type="EnsemblPlants" id="OMERI07G11020.2"/>
    </source>
</evidence>
<dbReference type="EnsemblPlants" id="OMERI07G11020.2">
    <property type="protein sequence ID" value="OMERI07G11020.2"/>
    <property type="gene ID" value="OMERI07G11020"/>
</dbReference>
<accession>A0A0E0EB59</accession>
<evidence type="ECO:0008006" key="5">
    <source>
        <dbReference type="Google" id="ProtNLM"/>
    </source>
</evidence>
<feature type="chain" id="PRO_5002357971" description="Secreted protein" evidence="2">
    <location>
        <begin position="28"/>
        <end position="123"/>
    </location>
</feature>
<sequence>MFFPLLKKTCVIQFLFLFFNEFTPVTLMTFGRRPCREKNMPATVKSGEKPGPFPFLLFEFQFPIEFLLFQPNPKHNQSASDSFLRRHRRRRRRRDPARNLTAAAPSLPPDCGIFLESAVVLHE</sequence>
<feature type="region of interest" description="Disordered" evidence="1">
    <location>
        <begin position="73"/>
        <end position="104"/>
    </location>
</feature>
<reference evidence="3" key="1">
    <citation type="submission" date="2015-04" db="UniProtKB">
        <authorList>
            <consortium name="EnsemblPlants"/>
        </authorList>
    </citation>
    <scope>IDENTIFICATION</scope>
</reference>
<protein>
    <recommendedName>
        <fullName evidence="5">Secreted protein</fullName>
    </recommendedName>
</protein>
<proteinExistence type="predicted"/>
<evidence type="ECO:0000256" key="1">
    <source>
        <dbReference type="SAM" id="MobiDB-lite"/>
    </source>
</evidence>
<evidence type="ECO:0000256" key="2">
    <source>
        <dbReference type="SAM" id="SignalP"/>
    </source>
</evidence>
<name>A0A0E0EB59_9ORYZ</name>
<dbReference type="AlphaFoldDB" id="A0A0E0EB59"/>
<keyword evidence="2" id="KW-0732">Signal</keyword>